<dbReference type="Pfam" id="PF05013">
    <property type="entry name" value="FGase"/>
    <property type="match status" value="1"/>
</dbReference>
<dbReference type="GO" id="GO:0050129">
    <property type="term" value="F:N-formylglutamate deformylase activity"/>
    <property type="evidence" value="ECO:0007669"/>
    <property type="project" value="UniProtKB-EC"/>
</dbReference>
<dbReference type="SUPFAM" id="SSF53187">
    <property type="entry name" value="Zn-dependent exopeptidases"/>
    <property type="match status" value="1"/>
</dbReference>
<organism evidence="1 2">
    <name type="scientific">Ideonella dechloratans</name>
    <dbReference type="NCBI Taxonomy" id="36863"/>
    <lineage>
        <taxon>Bacteria</taxon>
        <taxon>Pseudomonadati</taxon>
        <taxon>Pseudomonadota</taxon>
        <taxon>Betaproteobacteria</taxon>
        <taxon>Burkholderiales</taxon>
        <taxon>Sphaerotilaceae</taxon>
        <taxon>Ideonella</taxon>
    </lineage>
</organism>
<evidence type="ECO:0000313" key="1">
    <source>
        <dbReference type="EMBL" id="KAB0583288.1"/>
    </source>
</evidence>
<dbReference type="EC" id="3.5.1.68" evidence="1"/>
<dbReference type="EMBL" id="VZPB01000015">
    <property type="protein sequence ID" value="KAB0583288.1"/>
    <property type="molecule type" value="Genomic_DNA"/>
</dbReference>
<keyword evidence="2" id="KW-1185">Reference proteome</keyword>
<dbReference type="NCBIfam" id="TIGR02017">
    <property type="entry name" value="hutG_amidohyd"/>
    <property type="match status" value="1"/>
</dbReference>
<dbReference type="Gene3D" id="3.40.630.40">
    <property type="entry name" value="Zn-dependent exopeptidases"/>
    <property type="match status" value="1"/>
</dbReference>
<proteinExistence type="predicted"/>
<comment type="caution">
    <text evidence="1">The sequence shown here is derived from an EMBL/GenBank/DDBJ whole genome shotgun (WGS) entry which is preliminary data.</text>
</comment>
<name>A0A643FDX3_IDEDE</name>
<dbReference type="InterPro" id="IPR010247">
    <property type="entry name" value="HutG_amidohyd"/>
</dbReference>
<gene>
    <name evidence="1" type="primary">hutG</name>
    <name evidence="1" type="ORF">F7Q92_08185</name>
</gene>
<dbReference type="Proteomes" id="UP000430120">
    <property type="component" value="Unassembled WGS sequence"/>
</dbReference>
<protein>
    <submittedName>
        <fullName evidence="1">N-formylglutamate deformylase</fullName>
        <ecNumber evidence="1">3.5.1.68</ecNumber>
    </submittedName>
</protein>
<sequence length="281" mass="31058">MNATDLVIDRAPDLETDTFTLWRGTGPLLVSVPHAGTAIPDALRAAFVPRALATEDADWHLEKLYAFVCARGASLVVPRFARYVIDLNRPPDNAPMYPGANNTELCPTRFFSGEPLYREGQAPDAAEVQRRRARYWQPYHDALEAELARLQAAHGHAVLFDGHSIRSELPWLFEGKLPDLNLGTVGGASCDPLLRQRLAEVLAGQDAYTQVVDGRFKGGHITRHHGQPAQGRHAIQLEMCWSCYMTEAPPWAWDAAHAAQVQPLLGRLVETMLAWRPGTAA</sequence>
<dbReference type="AlphaFoldDB" id="A0A643FDX3"/>
<reference evidence="1 2" key="1">
    <citation type="submission" date="2019-09" db="EMBL/GenBank/DDBJ databases">
        <title>Draft genome sequences of 48 bacterial type strains from the CCUG.</title>
        <authorList>
            <person name="Tunovic T."/>
            <person name="Pineiro-Iglesias B."/>
            <person name="Unosson C."/>
            <person name="Inganas E."/>
            <person name="Ohlen M."/>
            <person name="Cardew S."/>
            <person name="Jensie-Markopoulos S."/>
            <person name="Salva-Serra F."/>
            <person name="Jaen-Luchoro D."/>
            <person name="Karlsson R."/>
            <person name="Svensson-Stadler L."/>
            <person name="Chun J."/>
            <person name="Moore E."/>
        </authorList>
    </citation>
    <scope>NUCLEOTIDE SEQUENCE [LARGE SCALE GENOMIC DNA]</scope>
    <source>
        <strain evidence="1 2">CCUG 30977</strain>
    </source>
</reference>
<dbReference type="OrthoDB" id="8716700at2"/>
<keyword evidence="1" id="KW-0378">Hydrolase</keyword>
<evidence type="ECO:0000313" key="2">
    <source>
        <dbReference type="Proteomes" id="UP000430120"/>
    </source>
</evidence>
<dbReference type="InterPro" id="IPR007709">
    <property type="entry name" value="N-FG_amidohydro"/>
</dbReference>
<dbReference type="RefSeq" id="WP_151123665.1">
    <property type="nucleotide sequence ID" value="NZ_CP088081.1"/>
</dbReference>
<accession>A0A643FDX3</accession>